<keyword evidence="1" id="KW-0472">Membrane</keyword>
<keyword evidence="1" id="KW-0812">Transmembrane</keyword>
<gene>
    <name evidence="2" type="primary">mnhG</name>
    <name evidence="2" type="ORF">NCTC10254_00643</name>
</gene>
<feature type="transmembrane region" description="Helical" evidence="1">
    <location>
        <begin position="69"/>
        <end position="90"/>
    </location>
</feature>
<organism evidence="2 3">
    <name type="scientific">Corynebacterium matruchotii</name>
    <dbReference type="NCBI Taxonomy" id="43768"/>
    <lineage>
        <taxon>Bacteria</taxon>
        <taxon>Bacillati</taxon>
        <taxon>Actinomycetota</taxon>
        <taxon>Actinomycetes</taxon>
        <taxon>Mycobacteriales</taxon>
        <taxon>Corynebacteriaceae</taxon>
        <taxon>Corynebacterium</taxon>
    </lineage>
</organism>
<dbReference type="AlphaFoldDB" id="A0A448TH88"/>
<dbReference type="GeneID" id="84572938"/>
<dbReference type="GO" id="GO:0015297">
    <property type="term" value="F:antiporter activity"/>
    <property type="evidence" value="ECO:0007669"/>
    <property type="project" value="InterPro"/>
</dbReference>
<evidence type="ECO:0000313" key="2">
    <source>
        <dbReference type="EMBL" id="SPW24272.1"/>
    </source>
</evidence>
<protein>
    <submittedName>
        <fullName evidence="2">Putative monovalent cation/H+ antiporter subunit G</fullName>
    </submittedName>
</protein>
<dbReference type="Pfam" id="PF03334">
    <property type="entry name" value="PhaG_MnhG_YufB"/>
    <property type="match status" value="1"/>
</dbReference>
<name>A0A448TH88_9CORY</name>
<keyword evidence="1" id="KW-1133">Transmembrane helix</keyword>
<dbReference type="RefSeq" id="WP_005523971.1">
    <property type="nucleotide sequence ID" value="NZ_CAUOLB010000025.1"/>
</dbReference>
<accession>A0A448TH88</accession>
<dbReference type="NCBIfam" id="NF009318">
    <property type="entry name" value="PRK12674.2-3"/>
    <property type="match status" value="1"/>
</dbReference>
<feature type="transmembrane region" description="Helical" evidence="1">
    <location>
        <begin position="6"/>
        <end position="27"/>
    </location>
</feature>
<evidence type="ECO:0000313" key="3">
    <source>
        <dbReference type="Proteomes" id="UP000249886"/>
    </source>
</evidence>
<dbReference type="InterPro" id="IPR005133">
    <property type="entry name" value="PhaG_MnhG_YufB"/>
</dbReference>
<dbReference type="GO" id="GO:0098662">
    <property type="term" value="P:inorganic cation transmembrane transport"/>
    <property type="evidence" value="ECO:0007669"/>
    <property type="project" value="InterPro"/>
</dbReference>
<feature type="transmembrane region" description="Helical" evidence="1">
    <location>
        <begin position="39"/>
        <end position="57"/>
    </location>
</feature>
<sequence>MIIAEIFAGILAVAAGLIMVVTMVGLWRAPDAQTQANMLGPTTGVAIPLLIFAKLAYDISRHGFVFSDVARALIAVVAYLVVLALGAFLLGRAFLAVAVEADQAESQDEPA</sequence>
<dbReference type="Proteomes" id="UP000249886">
    <property type="component" value="Unassembled WGS sequence"/>
</dbReference>
<comment type="caution">
    <text evidence="2">The sequence shown here is derived from an EMBL/GenBank/DDBJ whole genome shotgun (WGS) entry which is preliminary data.</text>
</comment>
<evidence type="ECO:0000256" key="1">
    <source>
        <dbReference type="SAM" id="Phobius"/>
    </source>
</evidence>
<dbReference type="EMBL" id="UARK01000001">
    <property type="protein sequence ID" value="SPW24272.1"/>
    <property type="molecule type" value="Genomic_DNA"/>
</dbReference>
<proteinExistence type="predicted"/>
<reference evidence="2 3" key="1">
    <citation type="submission" date="2018-06" db="EMBL/GenBank/DDBJ databases">
        <authorList>
            <consortium name="Pathogen Informatics"/>
            <person name="Doyle S."/>
        </authorList>
    </citation>
    <scope>NUCLEOTIDE SEQUENCE [LARGE SCALE GENOMIC DNA]</scope>
    <source>
        <strain evidence="2 3">NCTC10254</strain>
    </source>
</reference>